<dbReference type="EMBL" id="BAABJZ010000003">
    <property type="protein sequence ID" value="GAA4872903.1"/>
    <property type="molecule type" value="Genomic_DNA"/>
</dbReference>
<evidence type="ECO:0000313" key="1">
    <source>
        <dbReference type="EMBL" id="GAA4872903.1"/>
    </source>
</evidence>
<organism evidence="1 2">
    <name type="scientific">Ferrimonas pelagia</name>
    <dbReference type="NCBI Taxonomy" id="1177826"/>
    <lineage>
        <taxon>Bacteria</taxon>
        <taxon>Pseudomonadati</taxon>
        <taxon>Pseudomonadota</taxon>
        <taxon>Gammaproteobacteria</taxon>
        <taxon>Alteromonadales</taxon>
        <taxon>Ferrimonadaceae</taxon>
        <taxon>Ferrimonas</taxon>
    </lineage>
</organism>
<name>A0ABP9ED49_9GAMM</name>
<keyword evidence="2" id="KW-1185">Reference proteome</keyword>
<dbReference type="Proteomes" id="UP001499988">
    <property type="component" value="Unassembled WGS sequence"/>
</dbReference>
<proteinExistence type="predicted"/>
<comment type="caution">
    <text evidence="1">The sequence shown here is derived from an EMBL/GenBank/DDBJ whole genome shotgun (WGS) entry which is preliminary data.</text>
</comment>
<gene>
    <name evidence="1" type="ORF">GCM10023333_02150</name>
</gene>
<sequence length="41" mass="4672">MWRLSQSLYNLIAIHDNAVICHGTDMTDDNKHKEEDNDGNG</sequence>
<reference evidence="2" key="1">
    <citation type="journal article" date="2019" name="Int. J. Syst. Evol. Microbiol.">
        <title>The Global Catalogue of Microorganisms (GCM) 10K type strain sequencing project: providing services to taxonomists for standard genome sequencing and annotation.</title>
        <authorList>
            <consortium name="The Broad Institute Genomics Platform"/>
            <consortium name="The Broad Institute Genome Sequencing Center for Infectious Disease"/>
            <person name="Wu L."/>
            <person name="Ma J."/>
        </authorList>
    </citation>
    <scope>NUCLEOTIDE SEQUENCE [LARGE SCALE GENOMIC DNA]</scope>
    <source>
        <strain evidence="2">JCM 18401</strain>
    </source>
</reference>
<evidence type="ECO:0000313" key="2">
    <source>
        <dbReference type="Proteomes" id="UP001499988"/>
    </source>
</evidence>
<accession>A0ABP9ED49</accession>
<protein>
    <submittedName>
        <fullName evidence="1">Uncharacterized protein</fullName>
    </submittedName>
</protein>